<dbReference type="EMBL" id="MT142142">
    <property type="protein sequence ID" value="QJA75119.1"/>
    <property type="molecule type" value="Genomic_DNA"/>
</dbReference>
<dbReference type="AlphaFoldDB" id="A0A6M3JYT8"/>
<evidence type="ECO:0000313" key="3">
    <source>
        <dbReference type="EMBL" id="QJA88980.1"/>
    </source>
</evidence>
<dbReference type="EMBL" id="MT142815">
    <property type="protein sequence ID" value="QJA88980.1"/>
    <property type="molecule type" value="Genomic_DNA"/>
</dbReference>
<accession>A0A6M3JYT8</accession>
<feature type="transmembrane region" description="Helical" evidence="1">
    <location>
        <begin position="6"/>
        <end position="23"/>
    </location>
</feature>
<keyword evidence="1" id="KW-0812">Transmembrane</keyword>
<reference evidence="2" key="1">
    <citation type="submission" date="2020-03" db="EMBL/GenBank/DDBJ databases">
        <title>The deep terrestrial virosphere.</title>
        <authorList>
            <person name="Holmfeldt K."/>
            <person name="Nilsson E."/>
            <person name="Simone D."/>
            <person name="Lopez-Fernandez M."/>
            <person name="Wu X."/>
            <person name="de Brujin I."/>
            <person name="Lundin D."/>
            <person name="Andersson A."/>
            <person name="Bertilsson S."/>
            <person name="Dopson M."/>
        </authorList>
    </citation>
    <scope>NUCLEOTIDE SEQUENCE</scope>
    <source>
        <strain evidence="2">MM415A01866</strain>
        <strain evidence="3">MM415B02635</strain>
    </source>
</reference>
<proteinExistence type="predicted"/>
<name>A0A6M3JYT8_9ZZZZ</name>
<protein>
    <submittedName>
        <fullName evidence="2">Uncharacterized protein</fullName>
    </submittedName>
</protein>
<keyword evidence="1" id="KW-1133">Transmembrane helix</keyword>
<sequence length="80" mass="9421">MRQAIIVGIILYILSILALSWYHSGKHLEILRKGLKEDAMFVDSLKNDLDYLQGVLQRKANRDSVRNLKFKKLFEKMEEK</sequence>
<evidence type="ECO:0000313" key="2">
    <source>
        <dbReference type="EMBL" id="QJA75119.1"/>
    </source>
</evidence>
<gene>
    <name evidence="2" type="ORF">MM415A01866_0005</name>
    <name evidence="3" type="ORF">MM415B02635_0019</name>
</gene>
<evidence type="ECO:0000256" key="1">
    <source>
        <dbReference type="SAM" id="Phobius"/>
    </source>
</evidence>
<organism evidence="2">
    <name type="scientific">viral metagenome</name>
    <dbReference type="NCBI Taxonomy" id="1070528"/>
    <lineage>
        <taxon>unclassified sequences</taxon>
        <taxon>metagenomes</taxon>
        <taxon>organismal metagenomes</taxon>
    </lineage>
</organism>
<keyword evidence="1" id="KW-0472">Membrane</keyword>